<dbReference type="EMBL" id="JBHMFI010000001">
    <property type="protein sequence ID" value="MFB9073484.1"/>
    <property type="molecule type" value="Genomic_DNA"/>
</dbReference>
<accession>A0ABV5G3H8</accession>
<protein>
    <submittedName>
        <fullName evidence="2">Uncharacterized protein</fullName>
    </submittedName>
</protein>
<comment type="caution">
    <text evidence="2">The sequence shown here is derived from an EMBL/GenBank/DDBJ whole genome shotgun (WGS) entry which is preliminary data.</text>
</comment>
<name>A0ABV5G3H8_9MICC</name>
<feature type="region of interest" description="Disordered" evidence="1">
    <location>
        <begin position="60"/>
        <end position="113"/>
    </location>
</feature>
<sequence length="113" mass="11298">MKASRRSSRSCRGAGVDQSMGSSRGDGAGVPVGQVGPACPSGVTGMICCDPRARGRLQAPASILPGVGFSSGGRRRRPVTSRSAPPDRGSPRPAGCQLPPAGARAFPRPSGSA</sequence>
<organism evidence="2 3">
    <name type="scientific">Citricoccus parietis</name>
    <dbReference type="NCBI Taxonomy" id="592307"/>
    <lineage>
        <taxon>Bacteria</taxon>
        <taxon>Bacillati</taxon>
        <taxon>Actinomycetota</taxon>
        <taxon>Actinomycetes</taxon>
        <taxon>Micrococcales</taxon>
        <taxon>Micrococcaceae</taxon>
        <taxon>Citricoccus</taxon>
    </lineage>
</organism>
<evidence type="ECO:0000256" key="1">
    <source>
        <dbReference type="SAM" id="MobiDB-lite"/>
    </source>
</evidence>
<evidence type="ECO:0000313" key="3">
    <source>
        <dbReference type="Proteomes" id="UP001589575"/>
    </source>
</evidence>
<dbReference type="Proteomes" id="UP001589575">
    <property type="component" value="Unassembled WGS sequence"/>
</dbReference>
<gene>
    <name evidence="2" type="ORF">ACFFX0_20700</name>
</gene>
<reference evidence="2 3" key="1">
    <citation type="submission" date="2024-09" db="EMBL/GenBank/DDBJ databases">
        <authorList>
            <person name="Sun Q."/>
            <person name="Mori K."/>
        </authorList>
    </citation>
    <scope>NUCLEOTIDE SEQUENCE [LARGE SCALE GENOMIC DNA]</scope>
    <source>
        <strain evidence="2 3">CCM 7609</strain>
    </source>
</reference>
<proteinExistence type="predicted"/>
<evidence type="ECO:0000313" key="2">
    <source>
        <dbReference type="EMBL" id="MFB9073484.1"/>
    </source>
</evidence>
<keyword evidence="3" id="KW-1185">Reference proteome</keyword>
<feature type="region of interest" description="Disordered" evidence="1">
    <location>
        <begin position="1"/>
        <end position="36"/>
    </location>
</feature>